<dbReference type="InterPro" id="IPR056721">
    <property type="entry name" value="DUF7819"/>
</dbReference>
<sequence length="221" mass="24634">MFPDFSKPPPGFPSKLEPFMEELLPTAPYYDLPAGLMVPLIKLEETSYKPLDPKDIRLPPPAPPSDRLLAAVDAFYSLPSHDRPRDSEGWEKLGLYEYYKAKNIAKKKKKTSLPQDLDRSLEVQLQLVCNLKKNPHRPREGIAASHQLPHPHLIELVNDPEVGQGHDREVDQEVPGEGIEVAGNQGRVEKVGDVGAHQGQGLGRPSEDPCLHLLLVLQKSE</sequence>
<feature type="domain" description="DUF7819" evidence="1">
    <location>
        <begin position="21"/>
        <end position="112"/>
    </location>
</feature>
<evidence type="ECO:0000313" key="3">
    <source>
        <dbReference type="Proteomes" id="UP001162162"/>
    </source>
</evidence>
<comment type="caution">
    <text evidence="2">The sequence shown here is derived from an EMBL/GenBank/DDBJ whole genome shotgun (WGS) entry which is preliminary data.</text>
</comment>
<accession>A0AAV8X780</accession>
<dbReference type="PANTHER" id="PTHR12323">
    <property type="entry name" value="SR-RELATED CTD ASSOCIATED FACTOR 6"/>
    <property type="match status" value="1"/>
</dbReference>
<dbReference type="GO" id="GO:0006874">
    <property type="term" value="P:intracellular calcium ion homeostasis"/>
    <property type="evidence" value="ECO:0007669"/>
    <property type="project" value="TreeGrafter"/>
</dbReference>
<dbReference type="Proteomes" id="UP001162162">
    <property type="component" value="Unassembled WGS sequence"/>
</dbReference>
<dbReference type="PANTHER" id="PTHR12323:SF0">
    <property type="entry name" value="CALCIUM HOMEOSTASIS ENDOPLASMIC RETICULUM PROTEIN"/>
    <property type="match status" value="1"/>
</dbReference>
<dbReference type="GO" id="GO:0048471">
    <property type="term" value="C:perinuclear region of cytoplasm"/>
    <property type="evidence" value="ECO:0007669"/>
    <property type="project" value="TreeGrafter"/>
</dbReference>
<dbReference type="EMBL" id="JAPWTK010001053">
    <property type="protein sequence ID" value="KAJ8934304.1"/>
    <property type="molecule type" value="Genomic_DNA"/>
</dbReference>
<dbReference type="Pfam" id="PF25127">
    <property type="entry name" value="DUF7819"/>
    <property type="match status" value="1"/>
</dbReference>
<gene>
    <name evidence="2" type="ORF">NQ318_008488</name>
</gene>
<name>A0AAV8X780_9CUCU</name>
<evidence type="ECO:0000313" key="2">
    <source>
        <dbReference type="EMBL" id="KAJ8934304.1"/>
    </source>
</evidence>
<reference evidence="2" key="1">
    <citation type="journal article" date="2023" name="Insect Mol. Biol.">
        <title>Genome sequencing provides insights into the evolution of gene families encoding plant cell wall-degrading enzymes in longhorned beetles.</title>
        <authorList>
            <person name="Shin N.R."/>
            <person name="Okamura Y."/>
            <person name="Kirsch R."/>
            <person name="Pauchet Y."/>
        </authorList>
    </citation>
    <scope>NUCLEOTIDE SEQUENCE</scope>
    <source>
        <strain evidence="2">AMC_N1</strain>
    </source>
</reference>
<dbReference type="AlphaFoldDB" id="A0AAV8X780"/>
<keyword evidence="3" id="KW-1185">Reference proteome</keyword>
<protein>
    <recommendedName>
        <fullName evidence="1">DUF7819 domain-containing protein</fullName>
    </recommendedName>
</protein>
<proteinExistence type="predicted"/>
<evidence type="ECO:0000259" key="1">
    <source>
        <dbReference type="Pfam" id="PF25127"/>
    </source>
</evidence>
<organism evidence="2 3">
    <name type="scientific">Aromia moschata</name>
    <dbReference type="NCBI Taxonomy" id="1265417"/>
    <lineage>
        <taxon>Eukaryota</taxon>
        <taxon>Metazoa</taxon>
        <taxon>Ecdysozoa</taxon>
        <taxon>Arthropoda</taxon>
        <taxon>Hexapoda</taxon>
        <taxon>Insecta</taxon>
        <taxon>Pterygota</taxon>
        <taxon>Neoptera</taxon>
        <taxon>Endopterygota</taxon>
        <taxon>Coleoptera</taxon>
        <taxon>Polyphaga</taxon>
        <taxon>Cucujiformia</taxon>
        <taxon>Chrysomeloidea</taxon>
        <taxon>Cerambycidae</taxon>
        <taxon>Cerambycinae</taxon>
        <taxon>Callichromatini</taxon>
        <taxon>Aromia</taxon>
    </lineage>
</organism>